<dbReference type="AlphaFoldDB" id="A0A0E9RS83"/>
<proteinExistence type="predicted"/>
<protein>
    <submittedName>
        <fullName evidence="1">Uncharacterized protein</fullName>
    </submittedName>
</protein>
<reference evidence="1" key="1">
    <citation type="submission" date="2014-11" db="EMBL/GenBank/DDBJ databases">
        <authorList>
            <person name="Amaro Gonzalez C."/>
        </authorList>
    </citation>
    <scope>NUCLEOTIDE SEQUENCE</scope>
</reference>
<evidence type="ECO:0000313" key="1">
    <source>
        <dbReference type="EMBL" id="JAH31692.1"/>
    </source>
</evidence>
<dbReference type="EMBL" id="GBXM01076885">
    <property type="protein sequence ID" value="JAH31692.1"/>
    <property type="molecule type" value="Transcribed_RNA"/>
</dbReference>
<sequence>MLRISSRPFASFLGQRHTAGQETAEQPIAPLLFLP</sequence>
<reference evidence="1" key="2">
    <citation type="journal article" date="2015" name="Fish Shellfish Immunol.">
        <title>Early steps in the European eel (Anguilla anguilla)-Vibrio vulnificus interaction in the gills: Role of the RtxA13 toxin.</title>
        <authorList>
            <person name="Callol A."/>
            <person name="Pajuelo D."/>
            <person name="Ebbesson L."/>
            <person name="Teles M."/>
            <person name="MacKenzie S."/>
            <person name="Amaro C."/>
        </authorList>
    </citation>
    <scope>NUCLEOTIDE SEQUENCE</scope>
</reference>
<name>A0A0E9RS83_ANGAN</name>
<accession>A0A0E9RS83</accession>
<organism evidence="1">
    <name type="scientific">Anguilla anguilla</name>
    <name type="common">European freshwater eel</name>
    <name type="synonym">Muraena anguilla</name>
    <dbReference type="NCBI Taxonomy" id="7936"/>
    <lineage>
        <taxon>Eukaryota</taxon>
        <taxon>Metazoa</taxon>
        <taxon>Chordata</taxon>
        <taxon>Craniata</taxon>
        <taxon>Vertebrata</taxon>
        <taxon>Euteleostomi</taxon>
        <taxon>Actinopterygii</taxon>
        <taxon>Neopterygii</taxon>
        <taxon>Teleostei</taxon>
        <taxon>Anguilliformes</taxon>
        <taxon>Anguillidae</taxon>
        <taxon>Anguilla</taxon>
    </lineage>
</organism>